<evidence type="ECO:0000256" key="1">
    <source>
        <dbReference type="SAM" id="MobiDB-lite"/>
    </source>
</evidence>
<comment type="caution">
    <text evidence="2">The sequence shown here is derived from an EMBL/GenBank/DDBJ whole genome shotgun (WGS) entry which is preliminary data.</text>
</comment>
<proteinExistence type="predicted"/>
<feature type="region of interest" description="Disordered" evidence="1">
    <location>
        <begin position="1"/>
        <end position="27"/>
    </location>
</feature>
<gene>
    <name evidence="2" type="ORF">CDAR_414311</name>
</gene>
<protein>
    <submittedName>
        <fullName evidence="2">Uncharacterized protein</fullName>
    </submittedName>
</protein>
<keyword evidence="3" id="KW-1185">Reference proteome</keyword>
<sequence>MMEEETLGSDQKVFRAPTHQPKVSPRRHLENSVLLEELLEEKTELFECQEDSPLRILFSESPGLIKFVSSPRLDVGGFTHSVERDDVMNG</sequence>
<dbReference type="AlphaFoldDB" id="A0AAV4RCB1"/>
<dbReference type="EMBL" id="BPLQ01006032">
    <property type="protein sequence ID" value="GIY19335.1"/>
    <property type="molecule type" value="Genomic_DNA"/>
</dbReference>
<evidence type="ECO:0000313" key="3">
    <source>
        <dbReference type="Proteomes" id="UP001054837"/>
    </source>
</evidence>
<reference evidence="2 3" key="1">
    <citation type="submission" date="2021-06" db="EMBL/GenBank/DDBJ databases">
        <title>Caerostris darwini draft genome.</title>
        <authorList>
            <person name="Kono N."/>
            <person name="Arakawa K."/>
        </authorList>
    </citation>
    <scope>NUCLEOTIDE SEQUENCE [LARGE SCALE GENOMIC DNA]</scope>
</reference>
<name>A0AAV4RCB1_9ARAC</name>
<organism evidence="2 3">
    <name type="scientific">Caerostris darwini</name>
    <dbReference type="NCBI Taxonomy" id="1538125"/>
    <lineage>
        <taxon>Eukaryota</taxon>
        <taxon>Metazoa</taxon>
        <taxon>Ecdysozoa</taxon>
        <taxon>Arthropoda</taxon>
        <taxon>Chelicerata</taxon>
        <taxon>Arachnida</taxon>
        <taxon>Araneae</taxon>
        <taxon>Araneomorphae</taxon>
        <taxon>Entelegynae</taxon>
        <taxon>Araneoidea</taxon>
        <taxon>Araneidae</taxon>
        <taxon>Caerostris</taxon>
    </lineage>
</organism>
<evidence type="ECO:0000313" key="2">
    <source>
        <dbReference type="EMBL" id="GIY19335.1"/>
    </source>
</evidence>
<dbReference type="Proteomes" id="UP001054837">
    <property type="component" value="Unassembled WGS sequence"/>
</dbReference>
<accession>A0AAV4RCB1</accession>